<dbReference type="InterPro" id="IPR001940">
    <property type="entry name" value="Peptidase_S1C"/>
</dbReference>
<reference evidence="2" key="1">
    <citation type="submission" date="2023-07" db="EMBL/GenBank/DDBJ databases">
        <title>The genome sequence of Rhodocytophaga aerolata KACC 12507.</title>
        <authorList>
            <person name="Zhang X."/>
        </authorList>
    </citation>
    <scope>NUCLEOTIDE SEQUENCE</scope>
    <source>
        <strain evidence="2">KACC 12507</strain>
    </source>
</reference>
<dbReference type="GO" id="GO:0008233">
    <property type="term" value="F:peptidase activity"/>
    <property type="evidence" value="ECO:0007669"/>
    <property type="project" value="UniProtKB-KW"/>
</dbReference>
<keyword evidence="1" id="KW-0812">Transmembrane</keyword>
<organism evidence="2 3">
    <name type="scientific">Rhodocytophaga aerolata</name>
    <dbReference type="NCBI Taxonomy" id="455078"/>
    <lineage>
        <taxon>Bacteria</taxon>
        <taxon>Pseudomonadati</taxon>
        <taxon>Bacteroidota</taxon>
        <taxon>Cytophagia</taxon>
        <taxon>Cytophagales</taxon>
        <taxon>Rhodocytophagaceae</taxon>
        <taxon>Rhodocytophaga</taxon>
    </lineage>
</organism>
<evidence type="ECO:0000256" key="1">
    <source>
        <dbReference type="SAM" id="Phobius"/>
    </source>
</evidence>
<keyword evidence="2" id="KW-0378">Hydrolase</keyword>
<accession>A0ABT8R655</accession>
<feature type="transmembrane region" description="Helical" evidence="1">
    <location>
        <begin position="91"/>
        <end position="112"/>
    </location>
</feature>
<dbReference type="SUPFAM" id="SSF50494">
    <property type="entry name" value="Trypsin-like serine proteases"/>
    <property type="match status" value="1"/>
</dbReference>
<dbReference type="PANTHER" id="PTHR43019:SF23">
    <property type="entry name" value="PROTEASE DO-LIKE 5, CHLOROPLASTIC"/>
    <property type="match status" value="1"/>
</dbReference>
<dbReference type="PANTHER" id="PTHR43019">
    <property type="entry name" value="SERINE ENDOPROTEASE DEGS"/>
    <property type="match status" value="1"/>
</dbReference>
<keyword evidence="3" id="KW-1185">Reference proteome</keyword>
<dbReference type="Gene3D" id="2.40.10.10">
    <property type="entry name" value="Trypsin-like serine proteases"/>
    <property type="match status" value="2"/>
</dbReference>
<keyword evidence="1" id="KW-1133">Transmembrane helix</keyword>
<keyword evidence="1" id="KW-0472">Membrane</keyword>
<dbReference type="PRINTS" id="PR00834">
    <property type="entry name" value="PROTEASES2C"/>
</dbReference>
<name>A0ABT8R655_9BACT</name>
<dbReference type="RefSeq" id="WP_302038389.1">
    <property type="nucleotide sequence ID" value="NZ_JAUKPO010000007.1"/>
</dbReference>
<dbReference type="Proteomes" id="UP001168528">
    <property type="component" value="Unassembled WGS sequence"/>
</dbReference>
<keyword evidence="2" id="KW-0645">Protease</keyword>
<sequence>MSNIEQIEQYLAGTLSKEEADLFETKIKQDPQLAIEVSSHKLLMESFTLYGKRTGLKQKLNQFHEEMETESFANRSRFAKYSIQVFWKKHLPTMVVAASVAVITVMGTLFTVDYLHSLENRQISYYKELKRELNSIKNTQKNIVSATSSNTSDYKPVTYSATGFLISSNGYIVTNRHVIAGADSVYVESKVNELCRYKAKEVYIDKFSDLAVLKITDPDFPISMKIPYGFKTRESDLGEPVYTLAFPREDMVYGDGTISSKTGFEGDTAAYQISIPVNPGNSGAPLLDDRGNLVGIISGKHTDAEGAAFAIKAKYLLEVIDSIPRDSLPEPIILPAKNSIKELKRPEQIKYLQNLVFNVKVYQHK</sequence>
<gene>
    <name evidence="2" type="ORF">Q0590_15055</name>
</gene>
<dbReference type="EMBL" id="JAUKPO010000007">
    <property type="protein sequence ID" value="MDO1447586.1"/>
    <property type="molecule type" value="Genomic_DNA"/>
</dbReference>
<evidence type="ECO:0000313" key="2">
    <source>
        <dbReference type="EMBL" id="MDO1447586.1"/>
    </source>
</evidence>
<dbReference type="Pfam" id="PF13365">
    <property type="entry name" value="Trypsin_2"/>
    <property type="match status" value="1"/>
</dbReference>
<dbReference type="InterPro" id="IPR009003">
    <property type="entry name" value="Peptidase_S1_PA"/>
</dbReference>
<dbReference type="GO" id="GO:0006508">
    <property type="term" value="P:proteolysis"/>
    <property type="evidence" value="ECO:0007669"/>
    <property type="project" value="UniProtKB-KW"/>
</dbReference>
<proteinExistence type="predicted"/>
<dbReference type="InterPro" id="IPR043504">
    <property type="entry name" value="Peptidase_S1_PA_chymotrypsin"/>
</dbReference>
<evidence type="ECO:0000313" key="3">
    <source>
        <dbReference type="Proteomes" id="UP001168528"/>
    </source>
</evidence>
<comment type="caution">
    <text evidence="2">The sequence shown here is derived from an EMBL/GenBank/DDBJ whole genome shotgun (WGS) entry which is preliminary data.</text>
</comment>
<protein>
    <submittedName>
        <fullName evidence="2">Serine protease</fullName>
    </submittedName>
</protein>